<accession>A0A919PPS8</accession>
<feature type="transmembrane region" description="Helical" evidence="2">
    <location>
        <begin position="221"/>
        <end position="243"/>
    </location>
</feature>
<feature type="compositionally biased region" description="Low complexity" evidence="1">
    <location>
        <begin position="131"/>
        <end position="149"/>
    </location>
</feature>
<feature type="region of interest" description="Disordered" evidence="1">
    <location>
        <begin position="246"/>
        <end position="266"/>
    </location>
</feature>
<name>A0A919PPS8_9ACTN</name>
<feature type="compositionally biased region" description="Low complexity" evidence="1">
    <location>
        <begin position="171"/>
        <end position="199"/>
    </location>
</feature>
<evidence type="ECO:0000256" key="1">
    <source>
        <dbReference type="SAM" id="MobiDB-lite"/>
    </source>
</evidence>
<proteinExistence type="predicted"/>
<keyword evidence="4" id="KW-1185">Reference proteome</keyword>
<dbReference type="Proteomes" id="UP000660611">
    <property type="component" value="Unassembled WGS sequence"/>
</dbReference>
<protein>
    <submittedName>
        <fullName evidence="3">Uncharacterized protein</fullName>
    </submittedName>
</protein>
<evidence type="ECO:0000313" key="3">
    <source>
        <dbReference type="EMBL" id="GIG46118.1"/>
    </source>
</evidence>
<reference evidence="3" key="1">
    <citation type="submission" date="2021-01" db="EMBL/GenBank/DDBJ databases">
        <title>Whole genome shotgun sequence of Dactylosporangium siamense NBRC 106093.</title>
        <authorList>
            <person name="Komaki H."/>
            <person name="Tamura T."/>
        </authorList>
    </citation>
    <scope>NUCLEOTIDE SEQUENCE</scope>
    <source>
        <strain evidence="3">NBRC 106093</strain>
    </source>
</reference>
<feature type="compositionally biased region" description="Pro residues" evidence="1">
    <location>
        <begin position="43"/>
        <end position="74"/>
    </location>
</feature>
<feature type="compositionally biased region" description="Pro residues" evidence="1">
    <location>
        <begin position="121"/>
        <end position="130"/>
    </location>
</feature>
<gene>
    <name evidence="3" type="ORF">Dsi01nite_041590</name>
</gene>
<organism evidence="3 4">
    <name type="scientific">Dactylosporangium siamense</name>
    <dbReference type="NCBI Taxonomy" id="685454"/>
    <lineage>
        <taxon>Bacteria</taxon>
        <taxon>Bacillati</taxon>
        <taxon>Actinomycetota</taxon>
        <taxon>Actinomycetes</taxon>
        <taxon>Micromonosporales</taxon>
        <taxon>Micromonosporaceae</taxon>
        <taxon>Dactylosporangium</taxon>
    </lineage>
</organism>
<keyword evidence="2" id="KW-0472">Membrane</keyword>
<feature type="region of interest" description="Disordered" evidence="1">
    <location>
        <begin position="1"/>
        <end position="215"/>
    </location>
</feature>
<dbReference type="EMBL" id="BONQ01000062">
    <property type="protein sequence ID" value="GIG46118.1"/>
    <property type="molecule type" value="Genomic_DNA"/>
</dbReference>
<evidence type="ECO:0000256" key="2">
    <source>
        <dbReference type="SAM" id="Phobius"/>
    </source>
</evidence>
<keyword evidence="2" id="KW-1133">Transmembrane helix</keyword>
<evidence type="ECO:0000313" key="4">
    <source>
        <dbReference type="Proteomes" id="UP000660611"/>
    </source>
</evidence>
<keyword evidence="2" id="KW-0812">Transmembrane</keyword>
<sequence>MTEGRHHRRRDVEHTEDGIYFPPPREVPRSRTAPQVQAVAPSPWAPTAPDRPAPQLPPAPPPAASPPAREPTPRQPGGDTHPPEAPVYYARASDWTVRPSPWATVKDDEFADEDTYAPAEDQPPPPPVRAPPQKTRTTKAATVPAAPAQKPKRRQPVPRETTAPARMPDLAVTPASPTVPAPAAKQAAPRQATPRQATPKQATPKQGAPTSASSQVSSATAWWIAAGVIIVALAVAAGILVGLSLAQRDGQEPPGGNQPRSTSPAG</sequence>
<comment type="caution">
    <text evidence="3">The sequence shown here is derived from an EMBL/GenBank/DDBJ whole genome shotgun (WGS) entry which is preliminary data.</text>
</comment>
<dbReference type="AlphaFoldDB" id="A0A919PPS8"/>